<feature type="region of interest" description="Disordered" evidence="1">
    <location>
        <begin position="1"/>
        <end position="22"/>
    </location>
</feature>
<organism evidence="3 4">
    <name type="scientific">Actinomycetospora straminea</name>
    <dbReference type="NCBI Taxonomy" id="663607"/>
    <lineage>
        <taxon>Bacteria</taxon>
        <taxon>Bacillati</taxon>
        <taxon>Actinomycetota</taxon>
        <taxon>Actinomycetes</taxon>
        <taxon>Pseudonocardiales</taxon>
        <taxon>Pseudonocardiaceae</taxon>
        <taxon>Actinomycetospora</taxon>
    </lineage>
</organism>
<feature type="domain" description="Helix-turn-helix" evidence="2">
    <location>
        <begin position="30"/>
        <end position="75"/>
    </location>
</feature>
<name>A0ABP9EAA2_9PSEU</name>
<evidence type="ECO:0000259" key="2">
    <source>
        <dbReference type="Pfam" id="PF12728"/>
    </source>
</evidence>
<keyword evidence="4" id="KW-1185">Reference proteome</keyword>
<comment type="caution">
    <text evidence="3">The sequence shown here is derived from an EMBL/GenBank/DDBJ whole genome shotgun (WGS) entry which is preliminary data.</text>
</comment>
<proteinExistence type="predicted"/>
<evidence type="ECO:0000313" key="4">
    <source>
        <dbReference type="Proteomes" id="UP001500457"/>
    </source>
</evidence>
<dbReference type="RefSeq" id="WP_337993794.1">
    <property type="nucleotide sequence ID" value="NZ_BAABHQ010000004.1"/>
</dbReference>
<dbReference type="SUPFAM" id="SSF46955">
    <property type="entry name" value="Putative DNA-binding domain"/>
    <property type="match status" value="1"/>
</dbReference>
<evidence type="ECO:0000313" key="3">
    <source>
        <dbReference type="EMBL" id="GAA4872079.1"/>
    </source>
</evidence>
<protein>
    <recommendedName>
        <fullName evidence="2">Helix-turn-helix domain-containing protein</fullName>
    </recommendedName>
</protein>
<gene>
    <name evidence="3" type="ORF">GCM10023203_22140</name>
</gene>
<evidence type="ECO:0000256" key="1">
    <source>
        <dbReference type="SAM" id="MobiDB-lite"/>
    </source>
</evidence>
<reference evidence="4" key="1">
    <citation type="journal article" date="2019" name="Int. J. Syst. Evol. Microbiol.">
        <title>The Global Catalogue of Microorganisms (GCM) 10K type strain sequencing project: providing services to taxonomists for standard genome sequencing and annotation.</title>
        <authorList>
            <consortium name="The Broad Institute Genomics Platform"/>
            <consortium name="The Broad Institute Genome Sequencing Center for Infectious Disease"/>
            <person name="Wu L."/>
            <person name="Ma J."/>
        </authorList>
    </citation>
    <scope>NUCLEOTIDE SEQUENCE [LARGE SCALE GENOMIC DNA]</scope>
    <source>
        <strain evidence="4">JCM 17983</strain>
    </source>
</reference>
<dbReference type="Proteomes" id="UP001500457">
    <property type="component" value="Unassembled WGS sequence"/>
</dbReference>
<dbReference type="Pfam" id="PF12728">
    <property type="entry name" value="HTH_17"/>
    <property type="match status" value="1"/>
</dbReference>
<dbReference type="InterPro" id="IPR009061">
    <property type="entry name" value="DNA-bd_dom_put_sf"/>
</dbReference>
<dbReference type="InterPro" id="IPR041657">
    <property type="entry name" value="HTH_17"/>
</dbReference>
<accession>A0ABP9EAA2</accession>
<sequence>MTTHDVVRPVGERPRAATRSTRPERLWGAEDVASFLCVPLRTIYQWRYTKYGPRGRRVGRYLRYDPAEVRAWFEGLDDTERG</sequence>
<dbReference type="EMBL" id="BAABHQ010000004">
    <property type="protein sequence ID" value="GAA4872079.1"/>
    <property type="molecule type" value="Genomic_DNA"/>
</dbReference>